<dbReference type="AlphaFoldDB" id="K9X2J8"/>
<dbReference type="Proteomes" id="UP000010475">
    <property type="component" value="Chromosome"/>
</dbReference>
<evidence type="ECO:0000313" key="14">
    <source>
        <dbReference type="Proteomes" id="UP000010475"/>
    </source>
</evidence>
<reference evidence="13 14" key="1">
    <citation type="submission" date="2012-06" db="EMBL/GenBank/DDBJ databases">
        <title>Finished chromosome of genome of Cylindrospermum stagnale PCC 7417.</title>
        <authorList>
            <consortium name="US DOE Joint Genome Institute"/>
            <person name="Gugger M."/>
            <person name="Coursin T."/>
            <person name="Rippka R."/>
            <person name="Tandeau De Marsac N."/>
            <person name="Huntemann M."/>
            <person name="Wei C.-L."/>
            <person name="Han J."/>
            <person name="Detter J.C."/>
            <person name="Han C."/>
            <person name="Tapia R."/>
            <person name="Chen A."/>
            <person name="Kyrpides N."/>
            <person name="Mavromatis K."/>
            <person name="Markowitz V."/>
            <person name="Szeto E."/>
            <person name="Ivanova N."/>
            <person name="Pagani I."/>
            <person name="Pati A."/>
            <person name="Goodwin L."/>
            <person name="Nordberg H.P."/>
            <person name="Cantor M.N."/>
            <person name="Hua S.X."/>
            <person name="Woyke T."/>
            <person name="Kerfeld C.A."/>
        </authorList>
    </citation>
    <scope>NUCLEOTIDE SEQUENCE [LARGE SCALE GENOMIC DNA]</scope>
    <source>
        <strain evidence="13 14">PCC 7417</strain>
    </source>
</reference>
<evidence type="ECO:0000259" key="12">
    <source>
        <dbReference type="Pfam" id="PF13807"/>
    </source>
</evidence>
<evidence type="ECO:0000256" key="10">
    <source>
        <dbReference type="SAM" id="Phobius"/>
    </source>
</evidence>
<proteinExistence type="inferred from homology"/>
<evidence type="ECO:0000256" key="6">
    <source>
        <dbReference type="ARBA" id="ARBA00022840"/>
    </source>
</evidence>
<keyword evidence="10" id="KW-1133">Transmembrane helix</keyword>
<evidence type="ECO:0000313" key="13">
    <source>
        <dbReference type="EMBL" id="AFZ26281.1"/>
    </source>
</evidence>
<comment type="catalytic activity">
    <reaction evidence="8">
        <text>L-tyrosyl-[protein] + ATP = O-phospho-L-tyrosyl-[protein] + ADP + H(+)</text>
        <dbReference type="Rhea" id="RHEA:10596"/>
        <dbReference type="Rhea" id="RHEA-COMP:10136"/>
        <dbReference type="Rhea" id="RHEA-COMP:20101"/>
        <dbReference type="ChEBI" id="CHEBI:15378"/>
        <dbReference type="ChEBI" id="CHEBI:30616"/>
        <dbReference type="ChEBI" id="CHEBI:46858"/>
        <dbReference type="ChEBI" id="CHEBI:61978"/>
        <dbReference type="ChEBI" id="CHEBI:456216"/>
        <dbReference type="EC" id="2.7.10.2"/>
    </reaction>
</comment>
<dbReference type="InterPro" id="IPR005702">
    <property type="entry name" value="Wzc-like_C"/>
</dbReference>
<dbReference type="NCBIfam" id="TIGR01007">
    <property type="entry name" value="eps_fam"/>
    <property type="match status" value="1"/>
</dbReference>
<dbReference type="RefSeq" id="WP_015209523.1">
    <property type="nucleotide sequence ID" value="NC_019757.1"/>
</dbReference>
<keyword evidence="5" id="KW-0418">Kinase</keyword>
<dbReference type="OrthoDB" id="9758283at2"/>
<dbReference type="InterPro" id="IPR032807">
    <property type="entry name" value="GNVR"/>
</dbReference>
<keyword evidence="7" id="KW-0829">Tyrosine-protein kinase</keyword>
<dbReference type="PATRIC" id="fig|56107.3.peg.4584"/>
<dbReference type="Pfam" id="PF13614">
    <property type="entry name" value="AAA_31"/>
    <property type="match status" value="1"/>
</dbReference>
<dbReference type="PANTHER" id="PTHR32309">
    <property type="entry name" value="TYROSINE-PROTEIN KINASE"/>
    <property type="match status" value="1"/>
</dbReference>
<dbReference type="FunFam" id="3.40.50.300:FF:000527">
    <property type="entry name" value="Tyrosine-protein kinase etk"/>
    <property type="match status" value="1"/>
</dbReference>
<dbReference type="GO" id="GO:0005886">
    <property type="term" value="C:plasma membrane"/>
    <property type="evidence" value="ECO:0007669"/>
    <property type="project" value="TreeGrafter"/>
</dbReference>
<keyword evidence="14" id="KW-1185">Reference proteome</keyword>
<dbReference type="GO" id="GO:0042802">
    <property type="term" value="F:identical protein binding"/>
    <property type="evidence" value="ECO:0007669"/>
    <property type="project" value="UniProtKB-ARBA"/>
</dbReference>
<dbReference type="Pfam" id="PF13807">
    <property type="entry name" value="GNVR"/>
    <property type="match status" value="1"/>
</dbReference>
<organism evidence="13 14">
    <name type="scientific">Cylindrospermum stagnale PCC 7417</name>
    <dbReference type="NCBI Taxonomy" id="56107"/>
    <lineage>
        <taxon>Bacteria</taxon>
        <taxon>Bacillati</taxon>
        <taxon>Cyanobacteriota</taxon>
        <taxon>Cyanophyceae</taxon>
        <taxon>Nostocales</taxon>
        <taxon>Nostocaceae</taxon>
        <taxon>Cylindrospermum</taxon>
    </lineage>
</organism>
<evidence type="ECO:0000256" key="3">
    <source>
        <dbReference type="ARBA" id="ARBA00022679"/>
    </source>
</evidence>
<dbReference type="InterPro" id="IPR027417">
    <property type="entry name" value="P-loop_NTPase"/>
</dbReference>
<dbReference type="SUPFAM" id="SSF52540">
    <property type="entry name" value="P-loop containing nucleoside triphosphate hydrolases"/>
    <property type="match status" value="1"/>
</dbReference>
<sequence length="733" mass="81560">MQSTDSGFHFDKYWQIIKHRWLTGLGIFIPTLLLLLLALSLKKPSYVAEGTLKLQKINSISSLTGVGTEIGKLEPLVQDNKTNPINTEAEVIRSVPIVQKTIDRLKLKNNKGKSLNIKDFLKNFTVNDIQKTDILKISYKDANPKIAAQVVNMQIEVYLEHNLISQKSEATAARQFLEKQVPNAELILRKLEAASRDFKEKNQVISLQEEATKGVEITSDLERQIRDTQSKIAGVTAQFSSIQKQLAMTPQVAVAVNSMSQSTGVQDILKEVQQLESQLAARRTFLQDSHPEIINLKQKLEALNEILEKRKIQVTGTNSKNINDELPMGMLQQQLTARLVELESTYLGLTSELSTLIKLQAIYRQRLNKLPQLEQQQRELERKLQTAQSTYSLLLQKLQESRIAENQTVGNVIKVSEAQVPEEPNSSISMFISAALLAMIATLVIVFILEAQDKTIKTVDEAKKLFELTLLGVIPSVDKLKKSIRVHEENESYSERSIVKNFPRSPISEAYRMLRANLKFMSADKELKVIVVTSSVPREGKTTVATNLAVAIAQMECKVLLIDGDLHRPVQHKIWDLTNSQGLTNLIVGQTEIKTAIKKVMDNLDVLTSGVVPPSPGSLLDSKRMASLIEIFSANYDFVIIDAPSLNVAADAATLGQMADGVLLVVRPGVVDSVNAAFAKEVLEKSGQNVLGQVVNGVIPKNEPYSYYYFTEEDYAQEGISQAKSMKKVKSSS</sequence>
<dbReference type="GO" id="GO:0004715">
    <property type="term" value="F:non-membrane spanning protein tyrosine kinase activity"/>
    <property type="evidence" value="ECO:0007669"/>
    <property type="project" value="UniProtKB-EC"/>
</dbReference>
<dbReference type="GO" id="GO:0005524">
    <property type="term" value="F:ATP binding"/>
    <property type="evidence" value="ECO:0007669"/>
    <property type="project" value="UniProtKB-KW"/>
</dbReference>
<dbReference type="EC" id="2.7.10.2" evidence="2"/>
<keyword evidence="10" id="KW-0812">Transmembrane</keyword>
<gene>
    <name evidence="13" type="ORF">Cylst_4179</name>
</gene>
<dbReference type="InterPro" id="IPR025669">
    <property type="entry name" value="AAA_dom"/>
</dbReference>
<keyword evidence="4" id="KW-0547">Nucleotide-binding</keyword>
<feature type="domain" description="AAA" evidence="11">
    <location>
        <begin position="529"/>
        <end position="667"/>
    </location>
</feature>
<dbReference type="eggNOG" id="COG0489">
    <property type="taxonomic scope" value="Bacteria"/>
</dbReference>
<dbReference type="InterPro" id="IPR050445">
    <property type="entry name" value="Bact_polysacc_biosynth/exp"/>
</dbReference>
<keyword evidence="9" id="KW-0175">Coiled coil</keyword>
<dbReference type="Gene3D" id="3.40.50.300">
    <property type="entry name" value="P-loop containing nucleotide triphosphate hydrolases"/>
    <property type="match status" value="1"/>
</dbReference>
<feature type="coiled-coil region" evidence="9">
    <location>
        <begin position="363"/>
        <end position="397"/>
    </location>
</feature>
<keyword evidence="10" id="KW-0472">Membrane</keyword>
<evidence type="ECO:0000256" key="7">
    <source>
        <dbReference type="ARBA" id="ARBA00023137"/>
    </source>
</evidence>
<evidence type="ECO:0000256" key="1">
    <source>
        <dbReference type="ARBA" id="ARBA00007316"/>
    </source>
</evidence>
<feature type="transmembrane region" description="Helical" evidence="10">
    <location>
        <begin position="428"/>
        <end position="449"/>
    </location>
</feature>
<evidence type="ECO:0000256" key="5">
    <source>
        <dbReference type="ARBA" id="ARBA00022777"/>
    </source>
</evidence>
<comment type="similarity">
    <text evidence="1">Belongs to the CpsD/CapB family.</text>
</comment>
<feature type="transmembrane region" description="Helical" evidence="10">
    <location>
        <begin position="21"/>
        <end position="41"/>
    </location>
</feature>
<evidence type="ECO:0000256" key="2">
    <source>
        <dbReference type="ARBA" id="ARBA00011903"/>
    </source>
</evidence>
<evidence type="ECO:0000256" key="9">
    <source>
        <dbReference type="SAM" id="Coils"/>
    </source>
</evidence>
<keyword evidence="3" id="KW-0808">Transferase</keyword>
<name>K9X2J8_9NOST</name>
<accession>K9X2J8</accession>
<dbReference type="CDD" id="cd05387">
    <property type="entry name" value="BY-kinase"/>
    <property type="match status" value="1"/>
</dbReference>
<evidence type="ECO:0000256" key="8">
    <source>
        <dbReference type="ARBA" id="ARBA00051245"/>
    </source>
</evidence>
<protein>
    <recommendedName>
        <fullName evidence="2">non-specific protein-tyrosine kinase</fullName>
        <ecNumber evidence="2">2.7.10.2</ecNumber>
    </recommendedName>
</protein>
<dbReference type="PANTHER" id="PTHR32309:SF13">
    <property type="entry name" value="FERRIC ENTEROBACTIN TRANSPORT PROTEIN FEPE"/>
    <property type="match status" value="1"/>
</dbReference>
<feature type="domain" description="Tyrosine-protein kinase G-rich" evidence="12">
    <location>
        <begin position="374"/>
        <end position="448"/>
    </location>
</feature>
<dbReference type="EMBL" id="CP003642">
    <property type="protein sequence ID" value="AFZ26281.1"/>
    <property type="molecule type" value="Genomic_DNA"/>
</dbReference>
<dbReference type="KEGG" id="csg:Cylst_4179"/>
<evidence type="ECO:0000259" key="11">
    <source>
        <dbReference type="Pfam" id="PF13614"/>
    </source>
</evidence>
<dbReference type="HOGENOM" id="CLU_009912_2_2_3"/>
<dbReference type="STRING" id="56107.Cylst_4179"/>
<keyword evidence="6" id="KW-0067">ATP-binding</keyword>
<dbReference type="eggNOG" id="COG3206">
    <property type="taxonomic scope" value="Bacteria"/>
</dbReference>
<evidence type="ECO:0000256" key="4">
    <source>
        <dbReference type="ARBA" id="ARBA00022741"/>
    </source>
</evidence>